<dbReference type="OrthoDB" id="4618973at2"/>
<dbReference type="STRING" id="1848.SAMN05443637_12759"/>
<dbReference type="CDD" id="cd07812">
    <property type="entry name" value="SRPBCC"/>
    <property type="match status" value="1"/>
</dbReference>
<dbReference type="InterPro" id="IPR019587">
    <property type="entry name" value="Polyketide_cyclase/dehydratase"/>
</dbReference>
<proteinExistence type="predicted"/>
<accession>A0A1M7ADX4</accession>
<sequence>MDEATVVINAEPAAIWALVTDITRMGEWSPEARGGRWLGARGPVQGARFIGFNRHGLMWWATRCTVIECDPPRRFAFQVAESGMTWGWRLDPADDGGTQVTQWREHTRPTPLLIKAIQRSGIIGREREQLMVDGMHRTLGALKVHLETTAA</sequence>
<organism evidence="1 2">
    <name type="scientific">Pseudonocardia thermophila</name>
    <dbReference type="NCBI Taxonomy" id="1848"/>
    <lineage>
        <taxon>Bacteria</taxon>
        <taxon>Bacillati</taxon>
        <taxon>Actinomycetota</taxon>
        <taxon>Actinomycetes</taxon>
        <taxon>Pseudonocardiales</taxon>
        <taxon>Pseudonocardiaceae</taxon>
        <taxon>Pseudonocardia</taxon>
    </lineage>
</organism>
<keyword evidence="2" id="KW-1185">Reference proteome</keyword>
<dbReference type="RefSeq" id="WP_073460213.1">
    <property type="nucleotide sequence ID" value="NZ_CALGVN010000019.1"/>
</dbReference>
<evidence type="ECO:0000313" key="2">
    <source>
        <dbReference type="Proteomes" id="UP000184363"/>
    </source>
</evidence>
<protein>
    <submittedName>
        <fullName evidence="1">Polyketide cyclase / dehydrase and lipid transport</fullName>
    </submittedName>
</protein>
<dbReference type="Pfam" id="PF10604">
    <property type="entry name" value="Polyketide_cyc2"/>
    <property type="match status" value="1"/>
</dbReference>
<dbReference type="Gene3D" id="3.30.530.20">
    <property type="match status" value="1"/>
</dbReference>
<gene>
    <name evidence="1" type="ORF">SAMN05443637_12759</name>
</gene>
<evidence type="ECO:0000313" key="1">
    <source>
        <dbReference type="EMBL" id="SHL40983.1"/>
    </source>
</evidence>
<dbReference type="Proteomes" id="UP000184363">
    <property type="component" value="Unassembled WGS sequence"/>
</dbReference>
<dbReference type="EMBL" id="FRAP01000027">
    <property type="protein sequence ID" value="SHL40983.1"/>
    <property type="molecule type" value="Genomic_DNA"/>
</dbReference>
<dbReference type="InterPro" id="IPR023393">
    <property type="entry name" value="START-like_dom_sf"/>
</dbReference>
<reference evidence="1 2" key="1">
    <citation type="submission" date="2016-11" db="EMBL/GenBank/DDBJ databases">
        <authorList>
            <person name="Jaros S."/>
            <person name="Januszkiewicz K."/>
            <person name="Wedrychowicz H."/>
        </authorList>
    </citation>
    <scope>NUCLEOTIDE SEQUENCE [LARGE SCALE GENOMIC DNA]</scope>
    <source>
        <strain evidence="1 2">DSM 43832</strain>
    </source>
</reference>
<dbReference type="SUPFAM" id="SSF55961">
    <property type="entry name" value="Bet v1-like"/>
    <property type="match status" value="1"/>
</dbReference>
<name>A0A1M7ADX4_PSETH</name>
<dbReference type="AlphaFoldDB" id="A0A1M7ADX4"/>